<dbReference type="InterPro" id="IPR053967">
    <property type="entry name" value="LlgE_F_G-like_D1"/>
</dbReference>
<evidence type="ECO:0000259" key="4">
    <source>
        <dbReference type="Pfam" id="PF06429"/>
    </source>
</evidence>
<dbReference type="EMBL" id="CP041372">
    <property type="protein sequence ID" value="QKS72740.1"/>
    <property type="molecule type" value="Genomic_DNA"/>
</dbReference>
<evidence type="ECO:0000259" key="5">
    <source>
        <dbReference type="Pfam" id="PF22692"/>
    </source>
</evidence>
<evidence type="ECO:0000313" key="6">
    <source>
        <dbReference type="EMBL" id="QKS72740.1"/>
    </source>
</evidence>
<reference evidence="7" key="1">
    <citation type="submission" date="2019-07" db="EMBL/GenBank/DDBJ databases">
        <title>Bacillus alkalisoli sp. nov. isolated from saline soil.</title>
        <authorList>
            <person name="Sun J.-Q."/>
            <person name="Xu L."/>
        </authorList>
    </citation>
    <scope>NUCLEOTIDE SEQUENCE [LARGE SCALE GENOMIC DNA]</scope>
    <source>
        <strain evidence="7">M4U3P1</strain>
    </source>
</reference>
<protein>
    <submittedName>
        <fullName evidence="6">Flagellar hook-basal body protein</fullName>
    </submittedName>
</protein>
<dbReference type="InterPro" id="IPR001444">
    <property type="entry name" value="Flag_bb_rod_N"/>
</dbReference>
<feature type="domain" description="Flagellar basal body rod protein N-terminal" evidence="3">
    <location>
        <begin position="14"/>
        <end position="35"/>
    </location>
</feature>
<keyword evidence="6" id="KW-0969">Cilium</keyword>
<keyword evidence="6" id="KW-0966">Cell projection</keyword>
<dbReference type="GO" id="GO:0009425">
    <property type="term" value="C:bacterial-type flagellum basal body"/>
    <property type="evidence" value="ECO:0007669"/>
    <property type="project" value="UniProtKB-SubCell"/>
</dbReference>
<dbReference type="PANTHER" id="PTHR30435">
    <property type="entry name" value="FLAGELLAR PROTEIN"/>
    <property type="match status" value="1"/>
</dbReference>
<dbReference type="InterPro" id="IPR010930">
    <property type="entry name" value="Flg_bb/hook_C_dom"/>
</dbReference>
<evidence type="ECO:0000256" key="2">
    <source>
        <dbReference type="RuleBase" id="RU362116"/>
    </source>
</evidence>
<dbReference type="GO" id="GO:0071978">
    <property type="term" value="P:bacterial-type flagellum-dependent swarming motility"/>
    <property type="evidence" value="ECO:0007669"/>
    <property type="project" value="TreeGrafter"/>
</dbReference>
<dbReference type="Pfam" id="PF06429">
    <property type="entry name" value="Flg_bbr_C"/>
    <property type="match status" value="1"/>
</dbReference>
<organism evidence="6 7">
    <name type="scientific">Paenalkalicoccus suaedae</name>
    <dbReference type="NCBI Taxonomy" id="2592382"/>
    <lineage>
        <taxon>Bacteria</taxon>
        <taxon>Bacillati</taxon>
        <taxon>Bacillota</taxon>
        <taxon>Bacilli</taxon>
        <taxon>Bacillales</taxon>
        <taxon>Bacillaceae</taxon>
        <taxon>Paenalkalicoccus</taxon>
    </lineage>
</organism>
<comment type="subcellular location">
    <subcellularLocation>
        <location evidence="2">Bacterial flagellum basal body</location>
    </subcellularLocation>
</comment>
<evidence type="ECO:0000259" key="3">
    <source>
        <dbReference type="Pfam" id="PF00460"/>
    </source>
</evidence>
<dbReference type="Proteomes" id="UP000318138">
    <property type="component" value="Chromosome"/>
</dbReference>
<dbReference type="NCBIfam" id="TIGR03506">
    <property type="entry name" value="FlgEFG_subfam"/>
    <property type="match status" value="1"/>
</dbReference>
<keyword evidence="6" id="KW-0282">Flagellum</keyword>
<dbReference type="InterPro" id="IPR037925">
    <property type="entry name" value="FlgE/F/G-like"/>
</dbReference>
<gene>
    <name evidence="6" type="ORF">FLK61_39695</name>
</gene>
<dbReference type="RefSeq" id="WP_176010709.1">
    <property type="nucleotide sequence ID" value="NZ_CP041372.2"/>
</dbReference>
<dbReference type="Pfam" id="PF22692">
    <property type="entry name" value="LlgE_F_G_D1"/>
    <property type="match status" value="1"/>
</dbReference>
<feature type="domain" description="Flagellar basal-body/hook protein C-terminal" evidence="4">
    <location>
        <begin position="230"/>
        <end position="275"/>
    </location>
</feature>
<dbReference type="AlphaFoldDB" id="A0A859FIM6"/>
<dbReference type="Pfam" id="PF00460">
    <property type="entry name" value="Flg_bb_rod"/>
    <property type="match status" value="1"/>
</dbReference>
<sequence length="276" mass="30466">MNQSMINSSVTMGQIQHKLDTIGNNLANANTTGFKRREASFSDLLFQQVNNQRVGPYEAGRESPEGIRRGSGAVISQTALRFEQGDMQMTERDLDVALTAPGYFFEVSPTENGERRFTRSGSFYLSPVPGVEGQNNLVNQQGEFVLGADGNPVVLPANPFQLRINESGVISTVDIDGNEEEVATLQLVNITRPQLLTSLGENYYTFPNLDDLNLAMEDVMEEGVDAQVVQQGALEMANVDTARQMADMLSAQRFYQFNSSAIQMTDQMMGMITNLR</sequence>
<dbReference type="PANTHER" id="PTHR30435:SF19">
    <property type="entry name" value="FLAGELLAR BASAL-BODY ROD PROTEIN FLGG"/>
    <property type="match status" value="1"/>
</dbReference>
<dbReference type="KEGG" id="psua:FLK61_39695"/>
<accession>A0A859FIM6</accession>
<evidence type="ECO:0000313" key="7">
    <source>
        <dbReference type="Proteomes" id="UP000318138"/>
    </source>
</evidence>
<dbReference type="InterPro" id="IPR020013">
    <property type="entry name" value="Flagellar_FlgE/F/G"/>
</dbReference>
<dbReference type="SUPFAM" id="SSF117143">
    <property type="entry name" value="Flagellar hook protein flgE"/>
    <property type="match status" value="1"/>
</dbReference>
<keyword evidence="7" id="KW-1185">Reference proteome</keyword>
<name>A0A859FIM6_9BACI</name>
<proteinExistence type="inferred from homology"/>
<dbReference type="InterPro" id="IPR019776">
    <property type="entry name" value="Flagellar_basal_body_rod_CS"/>
</dbReference>
<feature type="domain" description="Flagellar hook protein FlgE/F/G-like D1" evidence="5">
    <location>
        <begin position="104"/>
        <end position="171"/>
    </location>
</feature>
<dbReference type="PROSITE" id="PS00588">
    <property type="entry name" value="FLAGELLA_BB_ROD"/>
    <property type="match status" value="1"/>
</dbReference>
<keyword evidence="2" id="KW-0975">Bacterial flagellum</keyword>
<evidence type="ECO:0000256" key="1">
    <source>
        <dbReference type="ARBA" id="ARBA00009677"/>
    </source>
</evidence>
<comment type="similarity">
    <text evidence="1 2">Belongs to the flagella basal body rod proteins family.</text>
</comment>